<feature type="region of interest" description="Disordered" evidence="1">
    <location>
        <begin position="28"/>
        <end position="113"/>
    </location>
</feature>
<dbReference type="Proteomes" id="UP000000305">
    <property type="component" value="Unassembled WGS sequence"/>
</dbReference>
<accession>E9GUM7</accession>
<sequence length="150" mass="17264">MATNDIKQVQNAQVMERLGLRVVLITIPRSNSEETQQSKRVQSKRKLESITHQNTIKQIEEQRELEGRKPIEDQNEKKSDSSYVSASMPDLESSTNEDEGDFEHENVFPPDRSNTIDVVKDTVLQSKTIHCQCCEDKIHLLEMPQDELNL</sequence>
<proteinExistence type="predicted"/>
<reference evidence="2 3" key="1">
    <citation type="journal article" date="2011" name="Science">
        <title>The ecoresponsive genome of Daphnia pulex.</title>
        <authorList>
            <person name="Colbourne J.K."/>
            <person name="Pfrender M.E."/>
            <person name="Gilbert D."/>
            <person name="Thomas W.K."/>
            <person name="Tucker A."/>
            <person name="Oakley T.H."/>
            <person name="Tokishita S."/>
            <person name="Aerts A."/>
            <person name="Arnold G.J."/>
            <person name="Basu M.K."/>
            <person name="Bauer D.J."/>
            <person name="Caceres C.E."/>
            <person name="Carmel L."/>
            <person name="Casola C."/>
            <person name="Choi J.H."/>
            <person name="Detter J.C."/>
            <person name="Dong Q."/>
            <person name="Dusheyko S."/>
            <person name="Eads B.D."/>
            <person name="Frohlich T."/>
            <person name="Geiler-Samerotte K.A."/>
            <person name="Gerlach D."/>
            <person name="Hatcher P."/>
            <person name="Jogdeo S."/>
            <person name="Krijgsveld J."/>
            <person name="Kriventseva E.V."/>
            <person name="Kultz D."/>
            <person name="Laforsch C."/>
            <person name="Lindquist E."/>
            <person name="Lopez J."/>
            <person name="Manak J.R."/>
            <person name="Muller J."/>
            <person name="Pangilinan J."/>
            <person name="Patwardhan R.P."/>
            <person name="Pitluck S."/>
            <person name="Pritham E.J."/>
            <person name="Rechtsteiner A."/>
            <person name="Rho M."/>
            <person name="Rogozin I.B."/>
            <person name="Sakarya O."/>
            <person name="Salamov A."/>
            <person name="Schaack S."/>
            <person name="Shapiro H."/>
            <person name="Shiga Y."/>
            <person name="Skalitzky C."/>
            <person name="Smith Z."/>
            <person name="Souvorov A."/>
            <person name="Sung W."/>
            <person name="Tang Z."/>
            <person name="Tsuchiya D."/>
            <person name="Tu H."/>
            <person name="Vos H."/>
            <person name="Wang M."/>
            <person name="Wolf Y.I."/>
            <person name="Yamagata H."/>
            <person name="Yamada T."/>
            <person name="Ye Y."/>
            <person name="Shaw J.R."/>
            <person name="Andrews J."/>
            <person name="Crease T.J."/>
            <person name="Tang H."/>
            <person name="Lucas S.M."/>
            <person name="Robertson H.M."/>
            <person name="Bork P."/>
            <person name="Koonin E.V."/>
            <person name="Zdobnov E.M."/>
            <person name="Grigoriev I.V."/>
            <person name="Lynch M."/>
            <person name="Boore J.L."/>
        </authorList>
    </citation>
    <scope>NUCLEOTIDE SEQUENCE [LARGE SCALE GENOMIC DNA]</scope>
</reference>
<dbReference type="HOGENOM" id="CLU_1742421_0_0_1"/>
<feature type="compositionally biased region" description="Polar residues" evidence="1">
    <location>
        <begin position="28"/>
        <end position="40"/>
    </location>
</feature>
<feature type="compositionally biased region" description="Basic and acidic residues" evidence="1">
    <location>
        <begin position="58"/>
        <end position="80"/>
    </location>
</feature>
<dbReference type="KEGG" id="dpx:DAPPUDRAFT_106658"/>
<dbReference type="AlphaFoldDB" id="E9GUM7"/>
<evidence type="ECO:0000256" key="1">
    <source>
        <dbReference type="SAM" id="MobiDB-lite"/>
    </source>
</evidence>
<evidence type="ECO:0000313" key="2">
    <source>
        <dbReference type="EMBL" id="EFX76910.1"/>
    </source>
</evidence>
<dbReference type="EMBL" id="GL732566">
    <property type="protein sequence ID" value="EFX76910.1"/>
    <property type="molecule type" value="Genomic_DNA"/>
</dbReference>
<gene>
    <name evidence="2" type="ORF">DAPPUDRAFT_106658</name>
</gene>
<dbReference type="InParanoid" id="E9GUM7"/>
<name>E9GUM7_DAPPU</name>
<protein>
    <submittedName>
        <fullName evidence="2">Uncharacterized protein</fullName>
    </submittedName>
</protein>
<evidence type="ECO:0000313" key="3">
    <source>
        <dbReference type="Proteomes" id="UP000000305"/>
    </source>
</evidence>
<organism evidence="2 3">
    <name type="scientific">Daphnia pulex</name>
    <name type="common">Water flea</name>
    <dbReference type="NCBI Taxonomy" id="6669"/>
    <lineage>
        <taxon>Eukaryota</taxon>
        <taxon>Metazoa</taxon>
        <taxon>Ecdysozoa</taxon>
        <taxon>Arthropoda</taxon>
        <taxon>Crustacea</taxon>
        <taxon>Branchiopoda</taxon>
        <taxon>Diplostraca</taxon>
        <taxon>Cladocera</taxon>
        <taxon>Anomopoda</taxon>
        <taxon>Daphniidae</taxon>
        <taxon>Daphnia</taxon>
    </lineage>
</organism>
<keyword evidence="3" id="KW-1185">Reference proteome</keyword>